<dbReference type="FunFam" id="3.90.640.10:FF:000003">
    <property type="entry name" value="Molecular chaperone DnaK"/>
    <property type="match status" value="1"/>
</dbReference>
<dbReference type="InterPro" id="IPR013126">
    <property type="entry name" value="Hsp_70_fam"/>
</dbReference>
<keyword evidence="5" id="KW-1185">Reference proteome</keyword>
<dbReference type="PROSITE" id="PS00297">
    <property type="entry name" value="HSP70_1"/>
    <property type="match status" value="1"/>
</dbReference>
<dbReference type="SUPFAM" id="SSF100934">
    <property type="entry name" value="Heat shock protein 70kD (HSP70), C-terminal subdomain"/>
    <property type="match status" value="1"/>
</dbReference>
<dbReference type="Proteomes" id="UP000290289">
    <property type="component" value="Chromosome 8"/>
</dbReference>
<dbReference type="PANTHER" id="PTHR19375">
    <property type="entry name" value="HEAT SHOCK PROTEIN 70KDA"/>
    <property type="match status" value="1"/>
</dbReference>
<dbReference type="STRING" id="3750.A0A498JFF1"/>
<sequence>MAVGGPELGTVVGIDLGTSNSRAGVYKNGTVVIMKNDHGNRMTPSWVAFTDTERLIGEDAQNQASSNPERTIFNVKRLIGRRFNDPEVQREIKFLPYKVVNKDEKPYIQVQVRNKTKVFSPEKISAMILRKMKETAEAYLGKEITHAVVTVPAFFNDAQRQATKEAGTIAGLNVVRIVNEPSAAAIAYAVKTDQDRSIMVNDIGGGTFLVSILSSNNGVFEVKGTIGEWKDFDHRMLEYFIKLIKRKYNKDISKHDNVLVKLRTECDRARRALSTQKQVPVKIESLLDNILFLDTTPLSLGYEARVGVIEKLILRNTPIPTRTSIFVTTHKDNQTAVSIKVYAGERILAKDCLQVGRFNVFGIAHAPRKVPKIEVIIEVDAKGILHVKAEDNATSKFQTQWITNDKERLGMDDVQRMLKEAEEFAEADARVSERLEAVEELHVSLDERRSKITGKLADEIGSYFAKKTGSTLEEGLQWLSDTRNMEKDDFDAKLKRFEAVWNDFSFQLDSGWPLSPRRQLESIAHSIRRSMAGKIMDEIPSHYKVKMEKTLKKSLQWLEDNPNADKDDILKKLQQVRAVWHRIKLAVIDMAEEHREQQDEL</sequence>
<evidence type="ECO:0000256" key="2">
    <source>
        <dbReference type="ARBA" id="ARBA00022840"/>
    </source>
</evidence>
<dbReference type="InterPro" id="IPR043129">
    <property type="entry name" value="ATPase_NBD"/>
</dbReference>
<dbReference type="SUPFAM" id="SSF100920">
    <property type="entry name" value="Heat shock protein 70kD (HSP70), peptide-binding domain"/>
    <property type="match status" value="1"/>
</dbReference>
<dbReference type="Gene3D" id="3.90.640.10">
    <property type="entry name" value="Actin, Chain A, domain 4"/>
    <property type="match status" value="1"/>
</dbReference>
<evidence type="ECO:0000313" key="5">
    <source>
        <dbReference type="Proteomes" id="UP000290289"/>
    </source>
</evidence>
<dbReference type="PRINTS" id="PR00301">
    <property type="entry name" value="HEATSHOCK70"/>
</dbReference>
<dbReference type="FunFam" id="3.30.420.40:FF:000026">
    <property type="entry name" value="Heat shock protein 70"/>
    <property type="match status" value="1"/>
</dbReference>
<dbReference type="Gene3D" id="3.30.420.40">
    <property type="match status" value="2"/>
</dbReference>
<dbReference type="SUPFAM" id="SSF53067">
    <property type="entry name" value="Actin-like ATPase domain"/>
    <property type="match status" value="2"/>
</dbReference>
<dbReference type="Gene3D" id="3.30.30.30">
    <property type="match status" value="1"/>
</dbReference>
<dbReference type="GO" id="GO:0140662">
    <property type="term" value="F:ATP-dependent protein folding chaperone"/>
    <property type="evidence" value="ECO:0007669"/>
    <property type="project" value="InterPro"/>
</dbReference>
<dbReference type="Pfam" id="PF00012">
    <property type="entry name" value="HSP70"/>
    <property type="match status" value="2"/>
</dbReference>
<accession>A0A498JFF1</accession>
<gene>
    <name evidence="4" type="ORF">DVH24_033459</name>
</gene>
<proteinExistence type="inferred from homology"/>
<dbReference type="EMBL" id="RDQH01000334">
    <property type="protein sequence ID" value="RXH92563.1"/>
    <property type="molecule type" value="Genomic_DNA"/>
</dbReference>
<comment type="caution">
    <text evidence="4">The sequence shown here is derived from an EMBL/GenBank/DDBJ whole genome shotgun (WGS) entry which is preliminary data.</text>
</comment>
<dbReference type="GO" id="GO:0005524">
    <property type="term" value="F:ATP binding"/>
    <property type="evidence" value="ECO:0007669"/>
    <property type="project" value="UniProtKB-KW"/>
</dbReference>
<keyword evidence="1 3" id="KW-0547">Nucleotide-binding</keyword>
<comment type="similarity">
    <text evidence="3">Belongs to the heat shock protein 70 family.</text>
</comment>
<evidence type="ECO:0000313" key="4">
    <source>
        <dbReference type="EMBL" id="RXH92563.1"/>
    </source>
</evidence>
<dbReference type="AlphaFoldDB" id="A0A498JFF1"/>
<reference evidence="4 5" key="1">
    <citation type="submission" date="2018-10" db="EMBL/GenBank/DDBJ databases">
        <title>A high-quality apple genome assembly.</title>
        <authorList>
            <person name="Hu J."/>
        </authorList>
    </citation>
    <scope>NUCLEOTIDE SEQUENCE [LARGE SCALE GENOMIC DNA]</scope>
    <source>
        <strain evidence="5">cv. HFTH1</strain>
        <tissue evidence="4">Young leaf</tissue>
    </source>
</reference>
<evidence type="ECO:0000256" key="1">
    <source>
        <dbReference type="ARBA" id="ARBA00022741"/>
    </source>
</evidence>
<name>A0A498JFF1_MALDO</name>
<dbReference type="Gene3D" id="2.60.34.10">
    <property type="entry name" value="Substrate Binding Domain Of DNAk, Chain A, domain 1"/>
    <property type="match status" value="1"/>
</dbReference>
<organism evidence="4 5">
    <name type="scientific">Malus domestica</name>
    <name type="common">Apple</name>
    <name type="synonym">Pyrus malus</name>
    <dbReference type="NCBI Taxonomy" id="3750"/>
    <lineage>
        <taxon>Eukaryota</taxon>
        <taxon>Viridiplantae</taxon>
        <taxon>Streptophyta</taxon>
        <taxon>Embryophyta</taxon>
        <taxon>Tracheophyta</taxon>
        <taxon>Spermatophyta</taxon>
        <taxon>Magnoliopsida</taxon>
        <taxon>eudicotyledons</taxon>
        <taxon>Gunneridae</taxon>
        <taxon>Pentapetalae</taxon>
        <taxon>rosids</taxon>
        <taxon>fabids</taxon>
        <taxon>Rosales</taxon>
        <taxon>Rosaceae</taxon>
        <taxon>Amygdaloideae</taxon>
        <taxon>Maleae</taxon>
        <taxon>Malus</taxon>
    </lineage>
</organism>
<dbReference type="InterPro" id="IPR029047">
    <property type="entry name" value="HSP70_peptide-bd_sf"/>
</dbReference>
<keyword evidence="2 3" id="KW-0067">ATP-binding</keyword>
<dbReference type="InterPro" id="IPR029048">
    <property type="entry name" value="HSP70_C_sf"/>
</dbReference>
<protein>
    <submittedName>
        <fullName evidence="4">Uncharacterized protein</fullName>
    </submittedName>
</protein>
<evidence type="ECO:0000256" key="3">
    <source>
        <dbReference type="RuleBase" id="RU003322"/>
    </source>
</evidence>
<dbReference type="Gene3D" id="1.20.1270.10">
    <property type="match status" value="2"/>
</dbReference>
<dbReference type="InterPro" id="IPR018181">
    <property type="entry name" value="Heat_shock_70_CS"/>
</dbReference>